<evidence type="ECO:0000313" key="2">
    <source>
        <dbReference type="EMBL" id="SDD10662.1"/>
    </source>
</evidence>
<evidence type="ECO:0000313" key="3">
    <source>
        <dbReference type="Proteomes" id="UP000199416"/>
    </source>
</evidence>
<sequence>MTTSSRSLAARERAALADLLDALGPDAPTCCEGWTTAHLAAHLVTRDRRPDAGPGYALEKMPVGGALHAHATRLEDRLRASTPYPELVARVRSGPPRWLPTGWPGLGDVVNGVEFAVHHEDARRAQPGWEPRALPLADADTLWGAAQLFARTAAPRHPGGLVLQRSDVPGPGRRIRAGSSPTTVEGEPLEVLLWTSGRTDVARVAVRGGAPAE</sequence>
<dbReference type="InterPro" id="IPR034660">
    <property type="entry name" value="DinB/YfiT-like"/>
</dbReference>
<organism evidence="2 3">
    <name type="scientific">Geodermatophilus telluris</name>
    <dbReference type="NCBI Taxonomy" id="1190417"/>
    <lineage>
        <taxon>Bacteria</taxon>
        <taxon>Bacillati</taxon>
        <taxon>Actinomycetota</taxon>
        <taxon>Actinomycetes</taxon>
        <taxon>Geodermatophilales</taxon>
        <taxon>Geodermatophilaceae</taxon>
        <taxon>Geodermatophilus</taxon>
    </lineage>
</organism>
<dbReference type="InterPro" id="IPR017517">
    <property type="entry name" value="Maleyloyr_isom"/>
</dbReference>
<dbReference type="NCBIfam" id="TIGR03083">
    <property type="entry name" value="maleylpyruvate isomerase family mycothiol-dependent enzyme"/>
    <property type="match status" value="1"/>
</dbReference>
<proteinExistence type="predicted"/>
<dbReference type="EMBL" id="FMZF01000005">
    <property type="protein sequence ID" value="SDD10662.1"/>
    <property type="molecule type" value="Genomic_DNA"/>
</dbReference>
<feature type="region of interest" description="Disordered" evidence="1">
    <location>
        <begin position="160"/>
        <end position="183"/>
    </location>
</feature>
<dbReference type="Proteomes" id="UP000199416">
    <property type="component" value="Unassembled WGS sequence"/>
</dbReference>
<dbReference type="SUPFAM" id="SSF109854">
    <property type="entry name" value="DinB/YfiT-like putative metalloenzymes"/>
    <property type="match status" value="1"/>
</dbReference>
<dbReference type="OrthoDB" id="3268903at2"/>
<keyword evidence="3" id="KW-1185">Reference proteome</keyword>
<accession>A0A1G6S164</accession>
<dbReference type="AlphaFoldDB" id="A0A1G6S164"/>
<name>A0A1G6S164_9ACTN</name>
<evidence type="ECO:0000256" key="1">
    <source>
        <dbReference type="SAM" id="MobiDB-lite"/>
    </source>
</evidence>
<dbReference type="InterPro" id="IPR017519">
    <property type="entry name" value="CHP03085"/>
</dbReference>
<reference evidence="3" key="1">
    <citation type="submission" date="2016-10" db="EMBL/GenBank/DDBJ databases">
        <authorList>
            <person name="Varghese N."/>
            <person name="Submissions S."/>
        </authorList>
    </citation>
    <scope>NUCLEOTIDE SEQUENCE [LARGE SCALE GENOMIC DNA]</scope>
    <source>
        <strain evidence="3">DSM 45421</strain>
    </source>
</reference>
<protein>
    <submittedName>
        <fullName evidence="2">TIGR03085 family protein</fullName>
    </submittedName>
</protein>
<dbReference type="STRING" id="1190417.SAMN05660690_3410"/>
<gene>
    <name evidence="2" type="ORF">SAMN05660690_3410</name>
</gene>
<dbReference type="NCBIfam" id="TIGR03085">
    <property type="entry name" value="TIGR03085 family metal-binding protein"/>
    <property type="match status" value="1"/>
</dbReference>
<dbReference type="RefSeq" id="WP_091367169.1">
    <property type="nucleotide sequence ID" value="NZ_FMZF01000005.1"/>
</dbReference>